<dbReference type="InterPro" id="IPR012910">
    <property type="entry name" value="Plug_dom"/>
</dbReference>
<evidence type="ECO:0000256" key="11">
    <source>
        <dbReference type="SAM" id="SignalP"/>
    </source>
</evidence>
<dbReference type="Gene3D" id="2.170.130.10">
    <property type="entry name" value="TonB-dependent receptor, plug domain"/>
    <property type="match status" value="1"/>
</dbReference>
<name>A0ABY9YL35_9GAMM</name>
<feature type="domain" description="TonB-dependent receptor plug" evidence="13">
    <location>
        <begin position="46"/>
        <end position="142"/>
    </location>
</feature>
<keyword evidence="5 9" id="KW-0798">TonB box</keyword>
<evidence type="ECO:0000256" key="4">
    <source>
        <dbReference type="ARBA" id="ARBA00022692"/>
    </source>
</evidence>
<keyword evidence="3 8" id="KW-1134">Transmembrane beta strand</keyword>
<keyword evidence="2 8" id="KW-0813">Transport</keyword>
<dbReference type="SUPFAM" id="SSF56935">
    <property type="entry name" value="Porins"/>
    <property type="match status" value="1"/>
</dbReference>
<evidence type="ECO:0000313" key="15">
    <source>
        <dbReference type="Proteomes" id="UP001302072"/>
    </source>
</evidence>
<evidence type="ECO:0000313" key="14">
    <source>
        <dbReference type="EMBL" id="WNH51375.1"/>
    </source>
</evidence>
<dbReference type="Pfam" id="PF00593">
    <property type="entry name" value="TonB_dep_Rec_b-barrel"/>
    <property type="match status" value="1"/>
</dbReference>
<keyword evidence="14" id="KW-0675">Receptor</keyword>
<evidence type="ECO:0000256" key="6">
    <source>
        <dbReference type="ARBA" id="ARBA00023136"/>
    </source>
</evidence>
<dbReference type="Gene3D" id="2.40.170.20">
    <property type="entry name" value="TonB-dependent receptor, beta-barrel domain"/>
    <property type="match status" value="1"/>
</dbReference>
<proteinExistence type="inferred from homology"/>
<dbReference type="PANTHER" id="PTHR40980:SF4">
    <property type="entry name" value="TONB-DEPENDENT RECEPTOR-LIKE BETA-BARREL DOMAIN-CONTAINING PROTEIN"/>
    <property type="match status" value="1"/>
</dbReference>
<keyword evidence="15" id="KW-1185">Reference proteome</keyword>
<sequence length="716" mass="78881">MPARCPALLVLPALLAAPAAAQSPPATELDTVQVQVERYDARRDDGATRIVFDAGALRQYGDTALLDALKRLPGVSVVAGAPGRPGGVTLRGLGNGYTQILINGQKAPLGFDLDSLTPEMVEKVEILRAPTADLRGEAIAGTLNIVLVSGAERDSDTVTANWSVNNGRSTPSVSWQRSRRSEGRSHTITTTATRRAFLVEEASTETVNDATGQPTALRQSALRASGTREALVVTPSLELTFDNADTLALQAYIDASRFQRHIDIDWDTQLGEPLLHTQYQQQTTIDLIQANGSAEWTHALDTGGSFSSKLALGGNHERYRYREQGQDTQGQQNLDDHTDARLNVRNANSTGKWALPSRGRHTLQLGWEASLDHRDEERLQQLRPISGLPGSISDLSFDAEVGRLAVYAQDDIELSPRWSLYLGTRWEHISTRSSGSGFDPVRQTDSVLSPILQSRWKLPGTGDRQLRLALTRTYKSPTLGSLIPRPYTSTNNRPLNPDEQGNPALKPELATGVDLAYEAQRKNGVQWSIGGYARRIRDVVLTDTTLRNGRWVATPRNGGSARSWGVEMDAKAPLHALIANAPDITLRANATYNASRVDEVPGPDNRLDGQLRFTGSVGADYRIDPRWNTGASYTWRSGDPTRVSTWQTDLEGWNRELDVYVVRAFGPRNKLRLSVGNLLHPDTRSGQRLQDENGTQVLQRERRITPTWRLQWELAL</sequence>
<dbReference type="EMBL" id="CP115541">
    <property type="protein sequence ID" value="WNH51375.1"/>
    <property type="molecule type" value="Genomic_DNA"/>
</dbReference>
<keyword evidence="7 8" id="KW-0998">Cell outer membrane</keyword>
<keyword evidence="6 8" id="KW-0472">Membrane</keyword>
<dbReference type="PANTHER" id="PTHR40980">
    <property type="entry name" value="PLUG DOMAIN-CONTAINING PROTEIN"/>
    <property type="match status" value="1"/>
</dbReference>
<comment type="subcellular location">
    <subcellularLocation>
        <location evidence="1 8">Cell outer membrane</location>
        <topology evidence="1 8">Multi-pass membrane protein</topology>
    </subcellularLocation>
</comment>
<dbReference type="InterPro" id="IPR037066">
    <property type="entry name" value="Plug_dom_sf"/>
</dbReference>
<dbReference type="RefSeq" id="WP_311190622.1">
    <property type="nucleotide sequence ID" value="NZ_CP115541.1"/>
</dbReference>
<dbReference type="InterPro" id="IPR000531">
    <property type="entry name" value="Beta-barrel_TonB"/>
</dbReference>
<feature type="chain" id="PRO_5047077762" evidence="11">
    <location>
        <begin position="22"/>
        <end position="716"/>
    </location>
</feature>
<evidence type="ECO:0000256" key="10">
    <source>
        <dbReference type="SAM" id="MobiDB-lite"/>
    </source>
</evidence>
<accession>A0ABY9YL35</accession>
<dbReference type="PROSITE" id="PS52016">
    <property type="entry name" value="TONB_DEPENDENT_REC_3"/>
    <property type="match status" value="1"/>
</dbReference>
<feature type="domain" description="TonB-dependent receptor-like beta-barrel" evidence="12">
    <location>
        <begin position="257"/>
        <end position="678"/>
    </location>
</feature>
<reference evidence="14 15" key="1">
    <citation type="submission" date="2022-12" db="EMBL/GenBank/DDBJ databases">
        <title>Two new species, Stenotrophomonas aracearum and Stenotrophomonas oahuensis, isolated from Anthurium (Araceae family) in Hawaii.</title>
        <authorList>
            <person name="Chunag S.C."/>
            <person name="Dobhal S."/>
            <person name="Alvarez A."/>
            <person name="Arif M."/>
        </authorList>
    </citation>
    <scope>NUCLEOTIDE SEQUENCE [LARGE SCALE GENOMIC DNA]</scope>
    <source>
        <strain evidence="14 15">A5586</strain>
    </source>
</reference>
<dbReference type="Proteomes" id="UP001302072">
    <property type="component" value="Chromosome"/>
</dbReference>
<evidence type="ECO:0000256" key="5">
    <source>
        <dbReference type="ARBA" id="ARBA00023077"/>
    </source>
</evidence>
<evidence type="ECO:0000259" key="13">
    <source>
        <dbReference type="Pfam" id="PF07715"/>
    </source>
</evidence>
<evidence type="ECO:0000256" key="7">
    <source>
        <dbReference type="ARBA" id="ARBA00023237"/>
    </source>
</evidence>
<evidence type="ECO:0000256" key="1">
    <source>
        <dbReference type="ARBA" id="ARBA00004571"/>
    </source>
</evidence>
<keyword evidence="11" id="KW-0732">Signal</keyword>
<feature type="signal peptide" evidence="11">
    <location>
        <begin position="1"/>
        <end position="21"/>
    </location>
</feature>
<evidence type="ECO:0000256" key="3">
    <source>
        <dbReference type="ARBA" id="ARBA00022452"/>
    </source>
</evidence>
<gene>
    <name evidence="14" type="ORF">PDM29_13515</name>
</gene>
<protein>
    <submittedName>
        <fullName evidence="14">TonB-dependent receptor</fullName>
    </submittedName>
</protein>
<evidence type="ECO:0000259" key="12">
    <source>
        <dbReference type="Pfam" id="PF00593"/>
    </source>
</evidence>
<feature type="region of interest" description="Disordered" evidence="10">
    <location>
        <begin position="481"/>
        <end position="506"/>
    </location>
</feature>
<organism evidence="14 15">
    <name type="scientific">Stenotrophomonas oahuensis</name>
    <dbReference type="NCBI Taxonomy" id="3003271"/>
    <lineage>
        <taxon>Bacteria</taxon>
        <taxon>Pseudomonadati</taxon>
        <taxon>Pseudomonadota</taxon>
        <taxon>Gammaproteobacteria</taxon>
        <taxon>Lysobacterales</taxon>
        <taxon>Lysobacteraceae</taxon>
        <taxon>Stenotrophomonas</taxon>
    </lineage>
</organism>
<keyword evidence="4 8" id="KW-0812">Transmembrane</keyword>
<dbReference type="InterPro" id="IPR039426">
    <property type="entry name" value="TonB-dep_rcpt-like"/>
</dbReference>
<comment type="similarity">
    <text evidence="8 9">Belongs to the TonB-dependent receptor family.</text>
</comment>
<evidence type="ECO:0000256" key="2">
    <source>
        <dbReference type="ARBA" id="ARBA00022448"/>
    </source>
</evidence>
<evidence type="ECO:0000256" key="9">
    <source>
        <dbReference type="RuleBase" id="RU003357"/>
    </source>
</evidence>
<evidence type="ECO:0000256" key="8">
    <source>
        <dbReference type="PROSITE-ProRule" id="PRU01360"/>
    </source>
</evidence>
<dbReference type="CDD" id="cd01347">
    <property type="entry name" value="ligand_gated_channel"/>
    <property type="match status" value="1"/>
</dbReference>
<dbReference type="InterPro" id="IPR036942">
    <property type="entry name" value="Beta-barrel_TonB_sf"/>
</dbReference>
<dbReference type="Pfam" id="PF07715">
    <property type="entry name" value="Plug"/>
    <property type="match status" value="1"/>
</dbReference>